<dbReference type="Gene3D" id="1.10.357.10">
    <property type="entry name" value="Tetracycline Repressor, domain 2"/>
    <property type="match status" value="1"/>
</dbReference>
<proteinExistence type="predicted"/>
<sequence>MARPKNQAARRGELVRAAKAAIAERGLTGLRAINVAERAGLSAGSVAYYYPDLDDLVREVHRDAVARFTWQRLGEHPEQLTARERLARLIRSGIPASRGDVDFQVLNELHTHAARDDYHAGLMAELYRLEVELYASTLEAGMRAGKFAMRLPVATAASNLVALEDAYGLHYLGGTPLEREEIYALIASCAEVLTGCSLPPIS</sequence>
<evidence type="ECO:0000256" key="1">
    <source>
        <dbReference type="ARBA" id="ARBA00023125"/>
    </source>
</evidence>
<dbReference type="PANTHER" id="PTHR30055:SF231">
    <property type="entry name" value="TRANSCRIPTIONAL REGULATORY PROTEIN (PROBABLY DEOR-FAMILY)-RELATED"/>
    <property type="match status" value="1"/>
</dbReference>
<dbReference type="PANTHER" id="PTHR30055">
    <property type="entry name" value="HTH-TYPE TRANSCRIPTIONAL REGULATOR RUTR"/>
    <property type="match status" value="1"/>
</dbReference>
<dbReference type="SUPFAM" id="SSF48498">
    <property type="entry name" value="Tetracyclin repressor-like, C-terminal domain"/>
    <property type="match status" value="1"/>
</dbReference>
<dbReference type="Pfam" id="PF00440">
    <property type="entry name" value="TetR_N"/>
    <property type="match status" value="1"/>
</dbReference>
<evidence type="ECO:0000259" key="3">
    <source>
        <dbReference type="PROSITE" id="PS50977"/>
    </source>
</evidence>
<dbReference type="PROSITE" id="PS50977">
    <property type="entry name" value="HTH_TETR_2"/>
    <property type="match status" value="1"/>
</dbReference>
<feature type="domain" description="HTH tetR-type" evidence="3">
    <location>
        <begin position="8"/>
        <end position="68"/>
    </location>
</feature>
<dbReference type="EMBL" id="CP097160">
    <property type="protein sequence ID" value="UQN15185.1"/>
    <property type="molecule type" value="Genomic_DNA"/>
</dbReference>
<reference evidence="4" key="1">
    <citation type="submission" date="2022-05" db="EMBL/GenBank/DDBJ databases">
        <title>Complete genome sequence of toluene-degrading Gulosibacter sediminis strain ACHW.36C.</title>
        <authorList>
            <person name="Wai A.C."/>
            <person name="Lai G.K."/>
            <person name="Griffin S.D."/>
            <person name="Leung F.C."/>
        </authorList>
    </citation>
    <scope>NUCLEOTIDE SEQUENCE [LARGE SCALE GENOMIC DNA]</scope>
    <source>
        <strain evidence="4">ACHW.36C</strain>
    </source>
</reference>
<protein>
    <submittedName>
        <fullName evidence="4">TetR/AcrR family transcriptional regulator</fullName>
    </submittedName>
</protein>
<dbReference type="InterPro" id="IPR050109">
    <property type="entry name" value="HTH-type_TetR-like_transc_reg"/>
</dbReference>
<dbReference type="InterPro" id="IPR009057">
    <property type="entry name" value="Homeodomain-like_sf"/>
</dbReference>
<keyword evidence="1 2" id="KW-0238">DNA-binding</keyword>
<dbReference type="SUPFAM" id="SSF46689">
    <property type="entry name" value="Homeodomain-like"/>
    <property type="match status" value="1"/>
</dbReference>
<feature type="DNA-binding region" description="H-T-H motif" evidence="2">
    <location>
        <begin position="31"/>
        <end position="50"/>
    </location>
</feature>
<evidence type="ECO:0000313" key="4">
    <source>
        <dbReference type="EMBL" id="UQN15185.1"/>
    </source>
</evidence>
<dbReference type="InterPro" id="IPR036271">
    <property type="entry name" value="Tet_transcr_reg_TetR-rel_C_sf"/>
</dbReference>
<evidence type="ECO:0000256" key="2">
    <source>
        <dbReference type="PROSITE-ProRule" id="PRU00335"/>
    </source>
</evidence>
<organism evidence="4">
    <name type="scientific">Gulosibacter sediminis</name>
    <dbReference type="NCBI Taxonomy" id="1729695"/>
    <lineage>
        <taxon>Bacteria</taxon>
        <taxon>Bacillati</taxon>
        <taxon>Actinomycetota</taxon>
        <taxon>Actinomycetes</taxon>
        <taxon>Micrococcales</taxon>
        <taxon>Microbacteriaceae</taxon>
        <taxon>Gulosibacter</taxon>
    </lineage>
</organism>
<gene>
    <name evidence="4" type="ORF">M3M28_01570</name>
</gene>
<dbReference type="InterPro" id="IPR001647">
    <property type="entry name" value="HTH_TetR"/>
</dbReference>
<accession>A0ABY4MXN2</accession>
<name>A0ABY4MXN2_9MICO</name>